<keyword evidence="1" id="KW-1133">Transmembrane helix</keyword>
<sequence>MSFGLNILKREFADLDFAGLGYQQCCDTFKISRTMGFNFIWIINILWISASGQRMTVIFLKDSLS</sequence>
<reference evidence="3" key="1">
    <citation type="submission" date="2017-08" db="EMBL/GenBank/DDBJ databases">
        <authorList>
            <person name="Brisse S."/>
        </authorList>
    </citation>
    <scope>NUCLEOTIDE SEQUENCE [LARGE SCALE GENOMIC DNA]</scope>
    <source>
        <strain evidence="3">06D021</strain>
    </source>
</reference>
<dbReference type="EMBL" id="FZTC01000015">
    <property type="protein sequence ID" value="SNU33999.1"/>
    <property type="molecule type" value="Genomic_DNA"/>
</dbReference>
<dbReference type="AlphaFoldDB" id="A0A285AZ60"/>
<name>A0A285AZ60_9ENTR</name>
<protein>
    <submittedName>
        <fullName evidence="2">Uncharacterized protein</fullName>
    </submittedName>
</protein>
<keyword evidence="1" id="KW-0472">Membrane</keyword>
<proteinExistence type="predicted"/>
<evidence type="ECO:0000313" key="2">
    <source>
        <dbReference type="EMBL" id="SNU33999.1"/>
    </source>
</evidence>
<accession>A0A285AZ60</accession>
<evidence type="ECO:0000256" key="1">
    <source>
        <dbReference type="SAM" id="Phobius"/>
    </source>
</evidence>
<dbReference type="Proteomes" id="UP000220639">
    <property type="component" value="Unassembled WGS sequence"/>
</dbReference>
<evidence type="ECO:0000313" key="3">
    <source>
        <dbReference type="Proteomes" id="UP000220639"/>
    </source>
</evidence>
<feature type="transmembrane region" description="Helical" evidence="1">
    <location>
        <begin position="39"/>
        <end position="60"/>
    </location>
</feature>
<organism evidence="2 3">
    <name type="scientific">Klebsiella grimontii</name>
    <dbReference type="NCBI Taxonomy" id="2058152"/>
    <lineage>
        <taxon>Bacteria</taxon>
        <taxon>Pseudomonadati</taxon>
        <taxon>Pseudomonadota</taxon>
        <taxon>Gammaproteobacteria</taxon>
        <taxon>Enterobacterales</taxon>
        <taxon>Enterobacteriaceae</taxon>
        <taxon>Klebsiella/Raoultella group</taxon>
        <taxon>Klebsiella</taxon>
    </lineage>
</organism>
<gene>
    <name evidence="2" type="ORF">KOSB73_220118</name>
</gene>
<keyword evidence="1" id="KW-0812">Transmembrane</keyword>